<sequence>MEQRASGAVSRSWKSPPPAPAAGNLPRAERRSAAVRCFPSGRGSALRGMRGESGTTGTCPSAAPEKSGEQGSAGMEDTERKTSAIPAVRTGRHRAWTPHEVGAPAPRVG</sequence>
<evidence type="ECO:0000256" key="1">
    <source>
        <dbReference type="SAM" id="MobiDB-lite"/>
    </source>
</evidence>
<dbReference type="AlphaFoldDB" id="A0A2P4T0M7"/>
<feature type="region of interest" description="Disordered" evidence="1">
    <location>
        <begin position="1"/>
        <end position="109"/>
    </location>
</feature>
<organism evidence="2 3">
    <name type="scientific">Bambusicola thoracicus</name>
    <name type="common">Chinese bamboo-partridge</name>
    <name type="synonym">Perdix thoracica</name>
    <dbReference type="NCBI Taxonomy" id="9083"/>
    <lineage>
        <taxon>Eukaryota</taxon>
        <taxon>Metazoa</taxon>
        <taxon>Chordata</taxon>
        <taxon>Craniata</taxon>
        <taxon>Vertebrata</taxon>
        <taxon>Euteleostomi</taxon>
        <taxon>Archelosauria</taxon>
        <taxon>Archosauria</taxon>
        <taxon>Dinosauria</taxon>
        <taxon>Saurischia</taxon>
        <taxon>Theropoda</taxon>
        <taxon>Coelurosauria</taxon>
        <taxon>Aves</taxon>
        <taxon>Neognathae</taxon>
        <taxon>Galloanserae</taxon>
        <taxon>Galliformes</taxon>
        <taxon>Phasianidae</taxon>
        <taxon>Perdicinae</taxon>
        <taxon>Bambusicola</taxon>
    </lineage>
</organism>
<evidence type="ECO:0000313" key="3">
    <source>
        <dbReference type="Proteomes" id="UP000237246"/>
    </source>
</evidence>
<name>A0A2P4T0M7_BAMTH</name>
<protein>
    <submittedName>
        <fullName evidence="2">Uncharacterized protein</fullName>
    </submittedName>
</protein>
<accession>A0A2P4T0M7</accession>
<evidence type="ECO:0000313" key="2">
    <source>
        <dbReference type="EMBL" id="POI29914.1"/>
    </source>
</evidence>
<reference evidence="2 3" key="1">
    <citation type="submission" date="2018-01" db="EMBL/GenBank/DDBJ databases">
        <title>Comparison of the Chinese Bamboo Partridge and Red Junglefowl genome sequences highlights the importance of demography in genome evolution.</title>
        <authorList>
            <person name="Tiley G.P."/>
            <person name="Kimball R.T."/>
            <person name="Braun E.L."/>
            <person name="Burleigh J.G."/>
        </authorList>
    </citation>
    <scope>NUCLEOTIDE SEQUENCE [LARGE SCALE GENOMIC DNA]</scope>
    <source>
        <strain evidence="2">RTK389</strain>
        <tissue evidence="2">Blood</tissue>
    </source>
</reference>
<dbReference type="Proteomes" id="UP000237246">
    <property type="component" value="Unassembled WGS sequence"/>
</dbReference>
<proteinExistence type="predicted"/>
<comment type="caution">
    <text evidence="2">The sequence shown here is derived from an EMBL/GenBank/DDBJ whole genome shotgun (WGS) entry which is preliminary data.</text>
</comment>
<dbReference type="EMBL" id="PPHD01013627">
    <property type="protein sequence ID" value="POI29914.1"/>
    <property type="molecule type" value="Genomic_DNA"/>
</dbReference>
<gene>
    <name evidence="2" type="ORF">CIB84_006335</name>
</gene>
<keyword evidence="3" id="KW-1185">Reference proteome</keyword>